<proteinExistence type="predicted"/>
<reference evidence="2" key="1">
    <citation type="submission" date="2020-02" db="EMBL/GenBank/DDBJ databases">
        <authorList>
            <person name="Scholz U."/>
            <person name="Mascher M."/>
            <person name="Fiebig A."/>
        </authorList>
    </citation>
    <scope>NUCLEOTIDE SEQUENCE</scope>
</reference>
<organism evidence="2 3">
    <name type="scientific">Spirodela intermedia</name>
    <name type="common">Intermediate duckweed</name>
    <dbReference type="NCBI Taxonomy" id="51605"/>
    <lineage>
        <taxon>Eukaryota</taxon>
        <taxon>Viridiplantae</taxon>
        <taxon>Streptophyta</taxon>
        <taxon>Embryophyta</taxon>
        <taxon>Tracheophyta</taxon>
        <taxon>Spermatophyta</taxon>
        <taxon>Magnoliopsida</taxon>
        <taxon>Liliopsida</taxon>
        <taxon>Araceae</taxon>
        <taxon>Lemnoideae</taxon>
        <taxon>Spirodela</taxon>
    </lineage>
</organism>
<dbReference type="AlphaFoldDB" id="A0A7I8K1Z9"/>
<name>A0A7I8K1Z9_SPIIN</name>
<gene>
    <name evidence="1" type="ORF">SI7747_02002199</name>
    <name evidence="2" type="ORF">SI8410_02002380</name>
</gene>
<dbReference type="EMBL" id="LR746265">
    <property type="protein sequence ID" value="CAA7390991.1"/>
    <property type="molecule type" value="Genomic_DNA"/>
</dbReference>
<protein>
    <submittedName>
        <fullName evidence="2">Uncharacterized protein</fullName>
    </submittedName>
</protein>
<evidence type="ECO:0000313" key="1">
    <source>
        <dbReference type="EMBL" id="CAA2615957.1"/>
    </source>
</evidence>
<keyword evidence="3" id="KW-1185">Reference proteome</keyword>
<evidence type="ECO:0000313" key="2">
    <source>
        <dbReference type="EMBL" id="CAA7390991.1"/>
    </source>
</evidence>
<dbReference type="Proteomes" id="UP000663760">
    <property type="component" value="Chromosome 2"/>
</dbReference>
<sequence>MNNISPFMLNSINAITKPHNGALQWIKK</sequence>
<evidence type="ECO:0000313" key="3">
    <source>
        <dbReference type="Proteomes" id="UP000663760"/>
    </source>
</evidence>
<accession>A0A7I8K1Z9</accession>
<dbReference type="EMBL" id="LR743589">
    <property type="protein sequence ID" value="CAA2615957.1"/>
    <property type="molecule type" value="Genomic_DNA"/>
</dbReference>